<feature type="region of interest" description="Disordered" evidence="1">
    <location>
        <begin position="228"/>
        <end position="251"/>
    </location>
</feature>
<comment type="caution">
    <text evidence="2">The sequence shown here is derived from an EMBL/GenBank/DDBJ whole genome shotgun (WGS) entry which is preliminary data.</text>
</comment>
<sequence length="251" mass="28737">MYASLYKEIMVNLSREGNLMSWPDWGNVPSWVSTGSVMVAASIFARDRRKESRRHIDQLILDCSAWVAVEEREIPGGRVVYNPSTSILDFRCTMENAGRYPVYVHAVAYELAFTVIDDEDSEPGFLYSHKAIDYYPKRAVYQDSPLECGKPINFADTAVSSGGYISCIDPRPTVLSAEAYLSDYAGRRWCLRPLQLRSAQRIRPQNLRKSLWEESPSWKRFNPWDSRQPIGASSTRQLRKIENPSSPMHFL</sequence>
<gene>
    <name evidence="2" type="ORF">ATK36_3201</name>
</gene>
<keyword evidence="3" id="KW-1185">Reference proteome</keyword>
<dbReference type="Proteomes" id="UP000243542">
    <property type="component" value="Unassembled WGS sequence"/>
</dbReference>
<protein>
    <submittedName>
        <fullName evidence="2">Uncharacterized protein</fullName>
    </submittedName>
</protein>
<name>A0A2A9F9M3_9PSEU</name>
<evidence type="ECO:0000313" key="3">
    <source>
        <dbReference type="Proteomes" id="UP000243542"/>
    </source>
</evidence>
<reference evidence="2 3" key="1">
    <citation type="submission" date="2017-10" db="EMBL/GenBank/DDBJ databases">
        <title>Sequencing the genomes of 1000 actinobacteria strains.</title>
        <authorList>
            <person name="Klenk H.-P."/>
        </authorList>
    </citation>
    <scope>NUCLEOTIDE SEQUENCE [LARGE SCALE GENOMIC DNA]</scope>
    <source>
        <strain evidence="2 3">DSM 46092</strain>
    </source>
</reference>
<accession>A0A2A9F9M3</accession>
<dbReference type="EMBL" id="PDJK01000002">
    <property type="protein sequence ID" value="PFG48127.1"/>
    <property type="molecule type" value="Genomic_DNA"/>
</dbReference>
<evidence type="ECO:0000313" key="2">
    <source>
        <dbReference type="EMBL" id="PFG48127.1"/>
    </source>
</evidence>
<dbReference type="AlphaFoldDB" id="A0A2A9F9M3"/>
<evidence type="ECO:0000256" key="1">
    <source>
        <dbReference type="SAM" id="MobiDB-lite"/>
    </source>
</evidence>
<organism evidence="2 3">
    <name type="scientific">Amycolatopsis sulphurea</name>
    <dbReference type="NCBI Taxonomy" id="76022"/>
    <lineage>
        <taxon>Bacteria</taxon>
        <taxon>Bacillati</taxon>
        <taxon>Actinomycetota</taxon>
        <taxon>Actinomycetes</taxon>
        <taxon>Pseudonocardiales</taxon>
        <taxon>Pseudonocardiaceae</taxon>
        <taxon>Amycolatopsis</taxon>
    </lineage>
</organism>
<proteinExistence type="predicted"/>